<dbReference type="OrthoDB" id="3226099at2"/>
<accession>A0A516SGP1</accession>
<sequence length="321" mass="35246">MIQVSVIVPVYNAAPFLPLLFKALQQQSLADIEFVLVDNGSTDQSAALIAAFAAGEPRARAFSNRQVCGAAAARNTGIAAARGEWLGFVDADDWIAPQMYERLQTFAQAGQLDVAYCNAACFKDQPGDDTGTMLRRPKPAGILSGRDWLVACHQGGEQIASAAVSLVRRSVVLEHDLRWPEGCAVDDEIWTAELLLRARRVAFLDAALYGYRSNPGSASRSIEPQRVQWRIQGFRRVAETLWHLAEPESPPVRSALNAIADRNGLAALGALKQLADSPLRRATFAQLREGGFVQQLRRRNGGLKLWRRLLKEQINCLMAGR</sequence>
<dbReference type="PANTHER" id="PTHR22916:SF51">
    <property type="entry name" value="GLYCOSYLTRANSFERASE EPSH-RELATED"/>
    <property type="match status" value="1"/>
</dbReference>
<evidence type="ECO:0000313" key="4">
    <source>
        <dbReference type="EMBL" id="QDQ27270.1"/>
    </source>
</evidence>
<dbReference type="GO" id="GO:0016758">
    <property type="term" value="F:hexosyltransferase activity"/>
    <property type="evidence" value="ECO:0007669"/>
    <property type="project" value="UniProtKB-ARBA"/>
</dbReference>
<evidence type="ECO:0000256" key="1">
    <source>
        <dbReference type="ARBA" id="ARBA00022676"/>
    </source>
</evidence>
<dbReference type="PANTHER" id="PTHR22916">
    <property type="entry name" value="GLYCOSYLTRANSFERASE"/>
    <property type="match status" value="1"/>
</dbReference>
<dbReference type="InterPro" id="IPR029044">
    <property type="entry name" value="Nucleotide-diphossugar_trans"/>
</dbReference>
<dbReference type="Gene3D" id="3.90.550.10">
    <property type="entry name" value="Spore Coat Polysaccharide Biosynthesis Protein SpsA, Chain A"/>
    <property type="match status" value="1"/>
</dbReference>
<organism evidence="4 5">
    <name type="scientific">Chitinimonas arctica</name>
    <dbReference type="NCBI Taxonomy" id="2594795"/>
    <lineage>
        <taxon>Bacteria</taxon>
        <taxon>Pseudomonadati</taxon>
        <taxon>Pseudomonadota</taxon>
        <taxon>Betaproteobacteria</taxon>
        <taxon>Neisseriales</taxon>
        <taxon>Chitinibacteraceae</taxon>
        <taxon>Chitinimonas</taxon>
    </lineage>
</organism>
<keyword evidence="5" id="KW-1185">Reference proteome</keyword>
<dbReference type="Pfam" id="PF00535">
    <property type="entry name" value="Glycos_transf_2"/>
    <property type="match status" value="1"/>
</dbReference>
<dbReference type="RefSeq" id="WP_144278663.1">
    <property type="nucleotide sequence ID" value="NZ_CP041730.1"/>
</dbReference>
<evidence type="ECO:0000259" key="3">
    <source>
        <dbReference type="Pfam" id="PF00535"/>
    </source>
</evidence>
<dbReference type="Proteomes" id="UP000317550">
    <property type="component" value="Chromosome"/>
</dbReference>
<dbReference type="AlphaFoldDB" id="A0A516SGP1"/>
<feature type="domain" description="Glycosyltransferase 2-like" evidence="3">
    <location>
        <begin position="5"/>
        <end position="133"/>
    </location>
</feature>
<dbReference type="EMBL" id="CP041730">
    <property type="protein sequence ID" value="QDQ27270.1"/>
    <property type="molecule type" value="Genomic_DNA"/>
</dbReference>
<protein>
    <submittedName>
        <fullName evidence="4">Glycosyltransferase</fullName>
    </submittedName>
</protein>
<dbReference type="SUPFAM" id="SSF53448">
    <property type="entry name" value="Nucleotide-diphospho-sugar transferases"/>
    <property type="match status" value="1"/>
</dbReference>
<keyword evidence="2 4" id="KW-0808">Transferase</keyword>
<dbReference type="InterPro" id="IPR001173">
    <property type="entry name" value="Glyco_trans_2-like"/>
</dbReference>
<dbReference type="CDD" id="cd00761">
    <property type="entry name" value="Glyco_tranf_GTA_type"/>
    <property type="match status" value="1"/>
</dbReference>
<gene>
    <name evidence="4" type="ORF">FNU76_13350</name>
</gene>
<reference evidence="5" key="1">
    <citation type="submission" date="2019-07" db="EMBL/GenBank/DDBJ databases">
        <title>Chitinimonas sp. nov., isolated from Ny-Alesund, arctica soil.</title>
        <authorList>
            <person name="Xu Q."/>
            <person name="Peng F."/>
        </authorList>
    </citation>
    <scope>NUCLEOTIDE SEQUENCE [LARGE SCALE GENOMIC DNA]</scope>
    <source>
        <strain evidence="5">R3-44</strain>
    </source>
</reference>
<evidence type="ECO:0000313" key="5">
    <source>
        <dbReference type="Proteomes" id="UP000317550"/>
    </source>
</evidence>
<proteinExistence type="predicted"/>
<keyword evidence="1" id="KW-0328">Glycosyltransferase</keyword>
<dbReference type="KEGG" id="cari:FNU76_13350"/>
<name>A0A516SGP1_9NEIS</name>
<evidence type="ECO:0000256" key="2">
    <source>
        <dbReference type="ARBA" id="ARBA00022679"/>
    </source>
</evidence>